<feature type="compositionally biased region" description="Basic and acidic residues" evidence="1">
    <location>
        <begin position="28"/>
        <end position="38"/>
    </location>
</feature>
<evidence type="ECO:0000256" key="1">
    <source>
        <dbReference type="SAM" id="MobiDB-lite"/>
    </source>
</evidence>
<feature type="compositionally biased region" description="Low complexity" evidence="1">
    <location>
        <begin position="40"/>
        <end position="50"/>
    </location>
</feature>
<feature type="compositionally biased region" description="Low complexity" evidence="1">
    <location>
        <begin position="57"/>
        <end position="66"/>
    </location>
</feature>
<evidence type="ECO:0000313" key="3">
    <source>
        <dbReference type="EMBL" id="KAK6151797.1"/>
    </source>
</evidence>
<keyword evidence="2" id="KW-1133">Transmembrane helix</keyword>
<feature type="transmembrane region" description="Helical" evidence="2">
    <location>
        <begin position="109"/>
        <end position="130"/>
    </location>
</feature>
<proteinExistence type="predicted"/>
<dbReference type="EMBL" id="JABTTQ020000007">
    <property type="protein sequence ID" value="KAK6151797.1"/>
    <property type="molecule type" value="Genomic_DNA"/>
</dbReference>
<protein>
    <recommendedName>
        <fullName evidence="5">Late embryogenesis abundant protein LEA-2 subgroup domain-containing protein</fullName>
    </recommendedName>
</protein>
<evidence type="ECO:0000313" key="4">
    <source>
        <dbReference type="Proteomes" id="UP001318860"/>
    </source>
</evidence>
<accession>A0ABR0WZJ6</accession>
<name>A0ABR0WZJ6_REHGL</name>
<dbReference type="Proteomes" id="UP001318860">
    <property type="component" value="Unassembled WGS sequence"/>
</dbReference>
<keyword evidence="2" id="KW-0472">Membrane</keyword>
<reference evidence="3 4" key="1">
    <citation type="journal article" date="2021" name="Comput. Struct. Biotechnol. J.">
        <title>De novo genome assembly of the potent medicinal plant Rehmannia glutinosa using nanopore technology.</title>
        <authorList>
            <person name="Ma L."/>
            <person name="Dong C."/>
            <person name="Song C."/>
            <person name="Wang X."/>
            <person name="Zheng X."/>
            <person name="Niu Y."/>
            <person name="Chen S."/>
            <person name="Feng W."/>
        </authorList>
    </citation>
    <scope>NUCLEOTIDE SEQUENCE [LARGE SCALE GENOMIC DNA]</scope>
    <source>
        <strain evidence="3">DH-2019</strain>
    </source>
</reference>
<gene>
    <name evidence="3" type="ORF">DH2020_014432</name>
</gene>
<evidence type="ECO:0000256" key="2">
    <source>
        <dbReference type="SAM" id="Phobius"/>
    </source>
</evidence>
<sequence>MMHATSESDITSIAPSSSSPTAYYVESPSRDSHDEMDKCSSSNSRSPMESPCYPRHSMTSSSSTAASRIYGNRRRWNKHYCNVVAEEDSVFDGDDDYCKDGPYSIHCKCLSLVLAFGIFFAGFCLAFWVASRPYKPQLSIKNPTSKIEGLLDIGDGTDVEFFYIEVKGSKSDFGEGSDHTGVPTKLISVNCSANLVIYNPAKVFGIHVTSHTANLLYAQITVATGQIEEILPTKKSTRNTWVSPWGGAFSYGADGIDDFHESGGIPLN</sequence>
<keyword evidence="2" id="KW-0812">Transmembrane</keyword>
<feature type="compositionally biased region" description="Low complexity" evidence="1">
    <location>
        <begin position="10"/>
        <end position="24"/>
    </location>
</feature>
<organism evidence="3 4">
    <name type="scientific">Rehmannia glutinosa</name>
    <name type="common">Chinese foxglove</name>
    <dbReference type="NCBI Taxonomy" id="99300"/>
    <lineage>
        <taxon>Eukaryota</taxon>
        <taxon>Viridiplantae</taxon>
        <taxon>Streptophyta</taxon>
        <taxon>Embryophyta</taxon>
        <taxon>Tracheophyta</taxon>
        <taxon>Spermatophyta</taxon>
        <taxon>Magnoliopsida</taxon>
        <taxon>eudicotyledons</taxon>
        <taxon>Gunneridae</taxon>
        <taxon>Pentapetalae</taxon>
        <taxon>asterids</taxon>
        <taxon>lamiids</taxon>
        <taxon>Lamiales</taxon>
        <taxon>Orobanchaceae</taxon>
        <taxon>Rehmannieae</taxon>
        <taxon>Rehmannia</taxon>
    </lineage>
</organism>
<comment type="caution">
    <text evidence="3">The sequence shown here is derived from an EMBL/GenBank/DDBJ whole genome shotgun (WGS) entry which is preliminary data.</text>
</comment>
<feature type="region of interest" description="Disordered" evidence="1">
    <location>
        <begin position="1"/>
        <end position="66"/>
    </location>
</feature>
<evidence type="ECO:0008006" key="5">
    <source>
        <dbReference type="Google" id="ProtNLM"/>
    </source>
</evidence>
<keyword evidence="4" id="KW-1185">Reference proteome</keyword>